<evidence type="ECO:0000256" key="2">
    <source>
        <dbReference type="HAMAP-Rule" id="MF_00420"/>
    </source>
</evidence>
<gene>
    <name evidence="2" type="primary">purL</name>
    <name evidence="5" type="ORF">DWB61_03195</name>
</gene>
<feature type="binding site" evidence="2">
    <location>
        <begin position="93"/>
        <end position="96"/>
    </location>
    <ligand>
        <name>substrate</name>
    </ligand>
</feature>
<proteinExistence type="inferred from homology"/>
<dbReference type="EC" id="6.3.5.3" evidence="2"/>
<keyword evidence="2" id="KW-0067">ATP-binding</keyword>
<feature type="domain" description="PurM-like C-terminal" evidence="4">
    <location>
        <begin position="556"/>
        <end position="693"/>
    </location>
</feature>
<accession>A0A425Y6P1</accession>
<dbReference type="EMBL" id="QQWG01000002">
    <property type="protein sequence ID" value="RRG24138.1"/>
    <property type="molecule type" value="Genomic_DNA"/>
</dbReference>
<evidence type="ECO:0000259" key="3">
    <source>
        <dbReference type="Pfam" id="PF00586"/>
    </source>
</evidence>
<organism evidence="5 6">
    <name type="scientific">Ancylomarina euxinus</name>
    <dbReference type="NCBI Taxonomy" id="2283627"/>
    <lineage>
        <taxon>Bacteria</taxon>
        <taxon>Pseudomonadati</taxon>
        <taxon>Bacteroidota</taxon>
        <taxon>Bacteroidia</taxon>
        <taxon>Marinilabiliales</taxon>
        <taxon>Marinifilaceae</taxon>
        <taxon>Ancylomarina</taxon>
    </lineage>
</organism>
<dbReference type="AlphaFoldDB" id="A0A425Y6P1"/>
<dbReference type="InterPro" id="IPR010074">
    <property type="entry name" value="PRibForGlyAmidine_synth_PurL"/>
</dbReference>
<dbReference type="SUPFAM" id="SSF56042">
    <property type="entry name" value="PurM C-terminal domain-like"/>
    <property type="match status" value="2"/>
</dbReference>
<comment type="function">
    <text evidence="2">Part of the phosphoribosylformylglycinamidine synthase complex involved in the purines biosynthetic pathway. Catalyzes the ATP-dependent conversion of formylglycinamide ribonucleotide (FGAR) and glutamine to yield formylglycinamidine ribonucleotide (FGAM) and glutamate. The FGAM synthase complex is composed of three subunits. PurQ produces an ammonia molecule by converting glutamine to glutamate. PurL transfers the ammonia molecule to FGAR to form FGAM in an ATP-dependent manner. PurS interacts with PurQ and PurL and is thought to assist in the transfer of the ammonia molecule from PurQ to PurL.</text>
</comment>
<keyword evidence="2" id="KW-0547">Nucleotide-binding</keyword>
<feature type="binding site" evidence="2">
    <location>
        <position position="517"/>
    </location>
    <ligand>
        <name>substrate</name>
    </ligand>
</feature>
<name>A0A425Y6P1_9BACT</name>
<dbReference type="GO" id="GO:0004642">
    <property type="term" value="F:phosphoribosylformylglycinamidine synthase activity"/>
    <property type="evidence" value="ECO:0007669"/>
    <property type="project" value="UniProtKB-UniRule"/>
</dbReference>
<comment type="subcellular location">
    <subcellularLocation>
        <location evidence="2">Cytoplasm</location>
    </subcellularLocation>
</comment>
<dbReference type="HAMAP" id="MF_00420">
    <property type="entry name" value="PurL_2"/>
    <property type="match status" value="1"/>
</dbReference>
<comment type="caution">
    <text evidence="5">The sequence shown here is derived from an EMBL/GenBank/DDBJ whole genome shotgun (WGS) entry which is preliminary data.</text>
</comment>
<feature type="binding site" evidence="2">
    <location>
        <position position="514"/>
    </location>
    <ligand>
        <name>ATP</name>
        <dbReference type="ChEBI" id="CHEBI:30616"/>
    </ligand>
</feature>
<keyword evidence="6" id="KW-1185">Reference proteome</keyword>
<feature type="domain" description="PurM-like C-terminal" evidence="4">
    <location>
        <begin position="219"/>
        <end position="341"/>
    </location>
</feature>
<dbReference type="Gene3D" id="3.90.650.10">
    <property type="entry name" value="PurM-like C-terminal domain"/>
    <property type="match status" value="2"/>
</dbReference>
<evidence type="ECO:0000313" key="5">
    <source>
        <dbReference type="EMBL" id="RRG24138.1"/>
    </source>
</evidence>
<keyword evidence="2" id="KW-0436">Ligase</keyword>
<dbReference type="UniPathway" id="UPA00074">
    <property type="reaction ID" value="UER00128"/>
</dbReference>
<dbReference type="InterPro" id="IPR036921">
    <property type="entry name" value="PurM-like_N_sf"/>
</dbReference>
<feature type="domain" description="PurM-like N-terminal" evidence="3">
    <location>
        <begin position="423"/>
        <end position="542"/>
    </location>
</feature>
<dbReference type="Proteomes" id="UP000285794">
    <property type="component" value="Unassembled WGS sequence"/>
</dbReference>
<dbReference type="InterPro" id="IPR016188">
    <property type="entry name" value="PurM-like_N"/>
</dbReference>
<dbReference type="InterPro" id="IPR010918">
    <property type="entry name" value="PurM-like_C_dom"/>
</dbReference>
<dbReference type="CDD" id="cd02204">
    <property type="entry name" value="PurL_repeat2"/>
    <property type="match status" value="1"/>
</dbReference>
<comment type="caution">
    <text evidence="2">Lacks conserved residue(s) required for the propagation of feature annotation.</text>
</comment>
<feature type="domain" description="PurM-like N-terminal" evidence="3">
    <location>
        <begin position="76"/>
        <end position="188"/>
    </location>
</feature>
<protein>
    <recommendedName>
        <fullName evidence="2">Phosphoribosylformylglycinamidine synthase subunit PurL</fullName>
        <shortName evidence="2">FGAM synthase</shortName>
        <ecNumber evidence="2">6.3.5.3</ecNumber>
    </recommendedName>
    <alternativeName>
        <fullName evidence="2">Formylglycinamide ribonucleotide amidotransferase subunit II</fullName>
        <shortName evidence="2">FGAR amidotransferase II</shortName>
        <shortName evidence="2">FGAR-AT II</shortName>
    </alternativeName>
    <alternativeName>
        <fullName evidence="2">Glutamine amidotransferase PurL</fullName>
    </alternativeName>
    <alternativeName>
        <fullName evidence="2">Phosphoribosylformylglycinamidine synthase subunit II</fullName>
    </alternativeName>
</protein>
<keyword evidence="1 2" id="KW-0963">Cytoplasm</keyword>
<feature type="binding site" evidence="2">
    <location>
        <position position="115"/>
    </location>
    <ligand>
        <name>substrate</name>
    </ligand>
</feature>
<dbReference type="GO" id="GO:0000287">
    <property type="term" value="F:magnesium ion binding"/>
    <property type="evidence" value="ECO:0007669"/>
    <property type="project" value="UniProtKB-UniRule"/>
</dbReference>
<dbReference type="GO" id="GO:0005524">
    <property type="term" value="F:ATP binding"/>
    <property type="evidence" value="ECO:0007669"/>
    <property type="project" value="UniProtKB-UniRule"/>
</dbReference>
<dbReference type="PANTHER" id="PTHR43555">
    <property type="entry name" value="PHOSPHORIBOSYLFORMYLGLYCINAMIDINE SYNTHASE SUBUNIT PURL"/>
    <property type="match status" value="1"/>
</dbReference>
<feature type="binding site" evidence="2">
    <location>
        <position position="477"/>
    </location>
    <ligand>
        <name>ATP</name>
        <dbReference type="ChEBI" id="CHEBI:30616"/>
    </ligand>
</feature>
<keyword evidence="2" id="KW-0658">Purine biosynthesis</keyword>
<sequence length="718" mass="79864">MKNKANTLRVAEELESYKDVLDSISMKLGRELNELELLIYSAMWAERVSYKSSYQWIKSLPTEGDRVIVGAGIANSGAVDIGNDLCCVFKMGSHNHPSGIDPYEGAATCVGDVIRDVVSLGAKPIISLNSFRFGNQNLDRTQWLMEEVKKGVYDYSSLQYVKNINSEICFNSCFNCNPLVNILVAGLVHKDHLILNRDVRVGSAVFIVGNLTSNDGIAVDEKTGSVAKSNPDLSSSMIKTILELTEQNALLYVENMDIAGLVCACSSIGVRVGYGVDIELNKIPLAKDNLSIEEVMLSRTQERMMIVVDQTKIEEVRNIFNRSEVLCTQIGTIVENETLTFFDDNDVVAEFFPEDLVMGYTAPQENRRYIPLTESNHRDLLETIPEPDDYWKLIKHLLKDKNIGVKLHIQLHDQVEENHSPSDAIVLYDKNINPLCFTISGNSNYCNSNPFVGTQINMAMAVRRITCTGGKAIGINDCLNLGSLLDEKVYAQLVESVEGLSEACQFYDIPVLGGNVSFYNESTIEGNRISIQPTPVIGMMGMLDSSQHHTSYIYRKKGDMIFLIGQSHNDIAGSQYLQSIRKGTPEGIPYFSLYEEKKVNDCVHKLIKQKLIVSAHSVDEGGLFFNLVASSMPLGFGFDITSPAEVRKDAFLFGESQSRVVVSVSMENEDDFIDAMMEYGVSFSTLGHVTKGELRIDDIPFGFIDDYKTDFQLSSPFD</sequence>
<reference evidence="5 6" key="1">
    <citation type="submission" date="2018-07" db="EMBL/GenBank/DDBJ databases">
        <title>Draft genome sequence of Ancylomarina sp. M1P.</title>
        <authorList>
            <person name="Yadav S."/>
            <person name="Villanueva L."/>
            <person name="Damste J.S.S."/>
        </authorList>
    </citation>
    <scope>NUCLEOTIDE SEQUENCE [LARGE SCALE GENOMIC DNA]</scope>
    <source>
        <strain evidence="5 6">M1P</strain>
    </source>
</reference>
<keyword evidence="2" id="KW-0479">Metal-binding</keyword>
<comment type="catalytic activity">
    <reaction evidence="2">
        <text>N(2)-formyl-N(1)-(5-phospho-beta-D-ribosyl)glycinamide + L-glutamine + ATP + H2O = 2-formamido-N(1)-(5-O-phospho-beta-D-ribosyl)acetamidine + L-glutamate + ADP + phosphate + H(+)</text>
        <dbReference type="Rhea" id="RHEA:17129"/>
        <dbReference type="ChEBI" id="CHEBI:15377"/>
        <dbReference type="ChEBI" id="CHEBI:15378"/>
        <dbReference type="ChEBI" id="CHEBI:29985"/>
        <dbReference type="ChEBI" id="CHEBI:30616"/>
        <dbReference type="ChEBI" id="CHEBI:43474"/>
        <dbReference type="ChEBI" id="CHEBI:58359"/>
        <dbReference type="ChEBI" id="CHEBI:147286"/>
        <dbReference type="ChEBI" id="CHEBI:147287"/>
        <dbReference type="ChEBI" id="CHEBI:456216"/>
        <dbReference type="EC" id="6.3.5.3"/>
    </reaction>
</comment>
<dbReference type="GO" id="GO:0005737">
    <property type="term" value="C:cytoplasm"/>
    <property type="evidence" value="ECO:0007669"/>
    <property type="project" value="UniProtKB-SubCell"/>
</dbReference>
<evidence type="ECO:0000259" key="4">
    <source>
        <dbReference type="Pfam" id="PF02769"/>
    </source>
</evidence>
<feature type="binding site" evidence="2">
    <location>
        <position position="515"/>
    </location>
    <ligand>
        <name>Mg(2+)</name>
        <dbReference type="ChEBI" id="CHEBI:18420"/>
        <label>1</label>
    </ligand>
</feature>
<dbReference type="Gene3D" id="3.30.1330.10">
    <property type="entry name" value="PurM-like, N-terminal domain"/>
    <property type="match status" value="2"/>
</dbReference>
<dbReference type="RefSeq" id="WP_125029448.1">
    <property type="nucleotide sequence ID" value="NZ_JAPXVP010000002.1"/>
</dbReference>
<dbReference type="Pfam" id="PF00586">
    <property type="entry name" value="AIRS"/>
    <property type="match status" value="2"/>
</dbReference>
<comment type="subunit">
    <text evidence="2">Monomer. Part of the FGAM synthase complex composed of 1 PurL, 1 PurQ and 2 PurS subunits.</text>
</comment>
<dbReference type="OrthoDB" id="9804441at2"/>
<dbReference type="PANTHER" id="PTHR43555:SF1">
    <property type="entry name" value="PHOSPHORIBOSYLFORMYLGLYCINAMIDINE SYNTHASE SUBUNIT PURL"/>
    <property type="match status" value="1"/>
</dbReference>
<feature type="binding site" evidence="2">
    <location>
        <position position="90"/>
    </location>
    <ligand>
        <name>ATP</name>
        <dbReference type="ChEBI" id="CHEBI:30616"/>
    </ligand>
</feature>
<feature type="binding site" evidence="2">
    <location>
        <position position="116"/>
    </location>
    <ligand>
        <name>Mg(2+)</name>
        <dbReference type="ChEBI" id="CHEBI:18420"/>
        <label>2</label>
    </ligand>
</feature>
<dbReference type="InterPro" id="IPR036676">
    <property type="entry name" value="PurM-like_C_sf"/>
</dbReference>
<keyword evidence="2" id="KW-0460">Magnesium</keyword>
<comment type="similarity">
    <text evidence="2">Belongs to the FGAMS family.</text>
</comment>
<dbReference type="Pfam" id="PF02769">
    <property type="entry name" value="AIRS_C"/>
    <property type="match status" value="2"/>
</dbReference>
<evidence type="ECO:0000256" key="1">
    <source>
        <dbReference type="ARBA" id="ARBA00022490"/>
    </source>
</evidence>
<feature type="binding site" evidence="2">
    <location>
        <position position="50"/>
    </location>
    <ligand>
        <name>ATP</name>
        <dbReference type="ChEBI" id="CHEBI:30616"/>
    </ligand>
</feature>
<comment type="pathway">
    <text evidence="2">Purine metabolism; IMP biosynthesis via de novo pathway; 5-amino-1-(5-phospho-D-ribosyl)imidazole from N(2)-formyl-N(1)-(5-phospho-D-ribosyl)glycinamide: step 1/2.</text>
</comment>
<evidence type="ECO:0000313" key="6">
    <source>
        <dbReference type="Proteomes" id="UP000285794"/>
    </source>
</evidence>
<dbReference type="SUPFAM" id="SSF55326">
    <property type="entry name" value="PurM N-terminal domain-like"/>
    <property type="match status" value="2"/>
</dbReference>
<dbReference type="GO" id="GO:0006189">
    <property type="term" value="P:'de novo' IMP biosynthetic process"/>
    <property type="evidence" value="ECO:0007669"/>
    <property type="project" value="UniProtKB-UniRule"/>
</dbReference>
<feature type="active site" description="Proton acceptor" evidence="2">
    <location>
        <position position="94"/>
    </location>
</feature>